<evidence type="ECO:0000256" key="5">
    <source>
        <dbReference type="ARBA" id="ARBA00023157"/>
    </source>
</evidence>
<dbReference type="InterPro" id="IPR051428">
    <property type="entry name" value="Sphingo_Act-Surfact_Prot"/>
</dbReference>
<feature type="domain" description="Saposin A-type" evidence="8">
    <location>
        <begin position="338"/>
        <end position="378"/>
    </location>
</feature>
<comment type="subcellular location">
    <subcellularLocation>
        <location evidence="1">Secreted</location>
    </subcellularLocation>
</comment>
<dbReference type="PANTHER" id="PTHR11480">
    <property type="entry name" value="SAPOSIN-RELATED"/>
    <property type="match status" value="1"/>
</dbReference>
<dbReference type="InterPro" id="IPR007856">
    <property type="entry name" value="SapB_1"/>
</dbReference>
<evidence type="ECO:0000259" key="8">
    <source>
        <dbReference type="PROSITE" id="PS51110"/>
    </source>
</evidence>
<dbReference type="Pfam" id="PF02199">
    <property type="entry name" value="SapA"/>
    <property type="match status" value="2"/>
</dbReference>
<keyword evidence="10" id="KW-1185">Reference proteome</keyword>
<accession>A0ABS2XS15</accession>
<dbReference type="PROSITE" id="PS50015">
    <property type="entry name" value="SAP_B"/>
    <property type="match status" value="3"/>
</dbReference>
<dbReference type="InterPro" id="IPR008373">
    <property type="entry name" value="Saposin"/>
</dbReference>
<organism evidence="9 10">
    <name type="scientific">Polyodon spathula</name>
    <name type="common">North American paddlefish</name>
    <name type="synonym">Squalus spathula</name>
    <dbReference type="NCBI Taxonomy" id="7913"/>
    <lineage>
        <taxon>Eukaryota</taxon>
        <taxon>Metazoa</taxon>
        <taxon>Chordata</taxon>
        <taxon>Craniata</taxon>
        <taxon>Vertebrata</taxon>
        <taxon>Euteleostomi</taxon>
        <taxon>Actinopterygii</taxon>
        <taxon>Chondrostei</taxon>
        <taxon>Acipenseriformes</taxon>
        <taxon>Polyodontidae</taxon>
        <taxon>Polyodon</taxon>
    </lineage>
</organism>
<sequence>PAVAGLIPVQSECTLGPVFWCQDLHKAVQCGAVQQCMQTAWSQQAENNDVCSDCTKIIELMMDMLSNHDTQARIKGTLHSVCSQLPGAGLVAECDKLVDSSLPIAIRFIMDHVKPGAVCFALGLCTPQQSGKGMQELLTNEISETGYIVSEQAPLPWPASQLELQASPQCTLCLLIIRKLEDMLPKERTEDTVVKLLEQICSHLPSEVSQECQDFVDKYGKTVIDFLLSSMAPHTICTLLHLCFGVESPVPVISTVSDCEVCDSLVSKVKLSLGTNVTAPEYEAVMDAVCYSYQPAFHECKSFVQSYKHQLLKVLGKPWDSQTTCKQVEACVTVKTVPLLGTKECTWGPSYWCTDMQTAKECNVSTDTLRINVNMLTYTVCQIVCFWLSYDTLFFKKVMLKIQY</sequence>
<dbReference type="SMART" id="SM00741">
    <property type="entry name" value="SapB"/>
    <property type="match status" value="3"/>
</dbReference>
<dbReference type="Gene3D" id="1.10.225.10">
    <property type="entry name" value="Saposin-like"/>
    <property type="match status" value="3"/>
</dbReference>
<keyword evidence="2" id="KW-0964">Secreted</keyword>
<evidence type="ECO:0000256" key="2">
    <source>
        <dbReference type="ARBA" id="ARBA00022525"/>
    </source>
</evidence>
<gene>
    <name evidence="9" type="primary">Psap_3</name>
    <name evidence="9" type="ORF">GTO93_0021003</name>
</gene>
<feature type="domain" description="Saposin B-type" evidence="7">
    <location>
        <begin position="47"/>
        <end position="129"/>
    </location>
</feature>
<feature type="non-terminal residue" evidence="9">
    <location>
        <position position="1"/>
    </location>
</feature>
<dbReference type="EMBL" id="JAAWVQ010063241">
    <property type="protein sequence ID" value="MBN3276866.1"/>
    <property type="molecule type" value="Genomic_DNA"/>
</dbReference>
<dbReference type="InterPro" id="IPR003119">
    <property type="entry name" value="SAP_A"/>
</dbReference>
<keyword evidence="5" id="KW-1015">Disulfide bond</keyword>
<feature type="non-terminal residue" evidence="9">
    <location>
        <position position="404"/>
    </location>
</feature>
<evidence type="ECO:0000259" key="7">
    <source>
        <dbReference type="PROSITE" id="PS50015"/>
    </source>
</evidence>
<feature type="domain" description="Saposin A-type" evidence="8">
    <location>
        <begin position="6"/>
        <end position="46"/>
    </location>
</feature>
<dbReference type="PROSITE" id="PS51110">
    <property type="entry name" value="SAP_A"/>
    <property type="match status" value="2"/>
</dbReference>
<evidence type="ECO:0000256" key="6">
    <source>
        <dbReference type="ARBA" id="ARBA00023180"/>
    </source>
</evidence>
<dbReference type="Pfam" id="PF05184">
    <property type="entry name" value="SapB_1"/>
    <property type="match status" value="2"/>
</dbReference>
<dbReference type="InterPro" id="IPR008139">
    <property type="entry name" value="SaposinB_dom"/>
</dbReference>
<dbReference type="InterPro" id="IPR008138">
    <property type="entry name" value="SapB_2"/>
</dbReference>
<reference evidence="9" key="1">
    <citation type="journal article" date="2021" name="Cell">
        <title>Tracing the genetic footprints of vertebrate landing in non-teleost ray-finned fishes.</title>
        <authorList>
            <person name="Bi X."/>
            <person name="Wang K."/>
            <person name="Yang L."/>
            <person name="Pan H."/>
            <person name="Jiang H."/>
            <person name="Wei Q."/>
            <person name="Fang M."/>
            <person name="Yu H."/>
            <person name="Zhu C."/>
            <person name="Cai Y."/>
            <person name="He Y."/>
            <person name="Gan X."/>
            <person name="Zeng H."/>
            <person name="Yu D."/>
            <person name="Zhu Y."/>
            <person name="Jiang H."/>
            <person name="Qiu Q."/>
            <person name="Yang H."/>
            <person name="Zhang Y.E."/>
            <person name="Wang W."/>
            <person name="Zhu M."/>
            <person name="He S."/>
            <person name="Zhang G."/>
        </authorList>
    </citation>
    <scope>NUCLEOTIDE SEQUENCE</scope>
    <source>
        <strain evidence="9">Pddl_001</strain>
    </source>
</reference>
<evidence type="ECO:0000256" key="3">
    <source>
        <dbReference type="ARBA" id="ARBA00022729"/>
    </source>
</evidence>
<dbReference type="InterPro" id="IPR011001">
    <property type="entry name" value="Saposin-like"/>
</dbReference>
<feature type="domain" description="Saposin B-type" evidence="7">
    <location>
        <begin position="255"/>
        <end position="335"/>
    </location>
</feature>
<keyword evidence="6" id="KW-0325">Glycoprotein</keyword>
<dbReference type="SUPFAM" id="SSF47862">
    <property type="entry name" value="Saposin"/>
    <property type="match status" value="3"/>
</dbReference>
<protein>
    <submittedName>
        <fullName evidence="9">SAP protein</fullName>
    </submittedName>
</protein>
<feature type="domain" description="Saposin B-type" evidence="7">
    <location>
        <begin position="166"/>
        <end position="247"/>
    </location>
</feature>
<dbReference type="PANTHER" id="PTHR11480:SF3">
    <property type="entry name" value="BCDNA.GH08312"/>
    <property type="match status" value="1"/>
</dbReference>
<evidence type="ECO:0000256" key="4">
    <source>
        <dbReference type="ARBA" id="ARBA00022737"/>
    </source>
</evidence>
<dbReference type="PRINTS" id="PR01797">
    <property type="entry name" value="SAPOSIN"/>
</dbReference>
<keyword evidence="3" id="KW-0732">Signal</keyword>
<proteinExistence type="predicted"/>
<keyword evidence="4" id="KW-0677">Repeat</keyword>
<evidence type="ECO:0000313" key="10">
    <source>
        <dbReference type="Proteomes" id="UP001166093"/>
    </source>
</evidence>
<evidence type="ECO:0000256" key="1">
    <source>
        <dbReference type="ARBA" id="ARBA00004613"/>
    </source>
</evidence>
<dbReference type="Proteomes" id="UP001166093">
    <property type="component" value="Unassembled WGS sequence"/>
</dbReference>
<name>A0ABS2XS15_POLSP</name>
<dbReference type="Pfam" id="PF03489">
    <property type="entry name" value="SapB_2"/>
    <property type="match status" value="2"/>
</dbReference>
<dbReference type="SMART" id="SM00162">
    <property type="entry name" value="SAPA"/>
    <property type="match status" value="2"/>
</dbReference>
<evidence type="ECO:0000313" key="9">
    <source>
        <dbReference type="EMBL" id="MBN3276866.1"/>
    </source>
</evidence>
<comment type="caution">
    <text evidence="9">The sequence shown here is derived from an EMBL/GenBank/DDBJ whole genome shotgun (WGS) entry which is preliminary data.</text>
</comment>